<dbReference type="InterPro" id="IPR001173">
    <property type="entry name" value="Glyco_trans_2-like"/>
</dbReference>
<evidence type="ECO:0000256" key="2">
    <source>
        <dbReference type="ARBA" id="ARBA00022676"/>
    </source>
</evidence>
<dbReference type="PANTHER" id="PTHR43179:SF12">
    <property type="entry name" value="GALACTOFURANOSYLTRANSFERASE GLFT2"/>
    <property type="match status" value="1"/>
</dbReference>
<keyword evidence="3" id="KW-0808">Transferase</keyword>
<organism evidence="5">
    <name type="scientific">freshwater metagenome</name>
    <dbReference type="NCBI Taxonomy" id="449393"/>
    <lineage>
        <taxon>unclassified sequences</taxon>
        <taxon>metagenomes</taxon>
        <taxon>ecological metagenomes</taxon>
    </lineage>
</organism>
<evidence type="ECO:0000313" key="5">
    <source>
        <dbReference type="EMBL" id="CAB4322570.1"/>
    </source>
</evidence>
<comment type="similarity">
    <text evidence="1">Belongs to the glycosyltransferase 2 family.</text>
</comment>
<dbReference type="EMBL" id="CAFBNC010000003">
    <property type="protein sequence ID" value="CAB4922105.1"/>
    <property type="molecule type" value="Genomic_DNA"/>
</dbReference>
<dbReference type="GO" id="GO:0016757">
    <property type="term" value="F:glycosyltransferase activity"/>
    <property type="evidence" value="ECO:0007669"/>
    <property type="project" value="UniProtKB-KW"/>
</dbReference>
<dbReference type="InterPro" id="IPR029044">
    <property type="entry name" value="Nucleotide-diphossugar_trans"/>
</dbReference>
<gene>
    <name evidence="5" type="ORF">UFOPK1392_00305</name>
    <name evidence="6" type="ORF">UFOPK3733_00134</name>
</gene>
<feature type="domain" description="Glycosyltransferase 2-like" evidence="4">
    <location>
        <begin position="14"/>
        <end position="173"/>
    </location>
</feature>
<accession>A0A6J5Y8U9</accession>
<evidence type="ECO:0000313" key="6">
    <source>
        <dbReference type="EMBL" id="CAB4922105.1"/>
    </source>
</evidence>
<dbReference type="Gene3D" id="3.90.550.10">
    <property type="entry name" value="Spore Coat Polysaccharide Biosynthesis Protein SpsA, Chain A"/>
    <property type="match status" value="1"/>
</dbReference>
<evidence type="ECO:0000259" key="4">
    <source>
        <dbReference type="Pfam" id="PF00535"/>
    </source>
</evidence>
<proteinExistence type="inferred from homology"/>
<evidence type="ECO:0000256" key="1">
    <source>
        <dbReference type="ARBA" id="ARBA00006739"/>
    </source>
</evidence>
<evidence type="ECO:0000256" key="3">
    <source>
        <dbReference type="ARBA" id="ARBA00022679"/>
    </source>
</evidence>
<sequence length="365" mass="40586">MTAPTQGADAPTFSVVIPTGGGRWAWLNQCITSVHDNLLPGETIEVIVVLDGAKHPKMIENSVYDRPVTFISTERAGPATARNIGWRRASGEVIAFLDDDVIVELNWLDDLRRWFMAHPDAGGVGGRVDPVHASNPVSRMMTDQIHLEHQKGDHGWRLITANAAFRRSALEAVGGFDQNFLLAGGEDFDLCDRLGEAGYEVAMTRSARVVHRHPTTIADMRLRAHRYRVGNLMGGKETASLAAGSEDETASEADFESEFEDFDFDDPEATNRSTALPLTWKVRKRIWEQQCRVADKLHASSLPHWMVDTCEVAAFAVPSIGRMPGWYRRARRSPARPSVPMSAAEACLEMLWHIENVKPLRPTDH</sequence>
<dbReference type="AlphaFoldDB" id="A0A6J5Y8U9"/>
<dbReference type="PANTHER" id="PTHR43179">
    <property type="entry name" value="RHAMNOSYLTRANSFERASE WBBL"/>
    <property type="match status" value="1"/>
</dbReference>
<dbReference type="SUPFAM" id="SSF53448">
    <property type="entry name" value="Nucleotide-diphospho-sugar transferases"/>
    <property type="match status" value="1"/>
</dbReference>
<dbReference type="Pfam" id="PF00535">
    <property type="entry name" value="Glycos_transf_2"/>
    <property type="match status" value="1"/>
</dbReference>
<protein>
    <submittedName>
        <fullName evidence="5">Unannotated protein</fullName>
    </submittedName>
</protein>
<dbReference type="EMBL" id="CAEMXZ010000008">
    <property type="protein sequence ID" value="CAB4322570.1"/>
    <property type="molecule type" value="Genomic_DNA"/>
</dbReference>
<reference evidence="5" key="1">
    <citation type="submission" date="2020-05" db="EMBL/GenBank/DDBJ databases">
        <authorList>
            <person name="Chiriac C."/>
            <person name="Salcher M."/>
            <person name="Ghai R."/>
            <person name="Kavagutti S V."/>
        </authorList>
    </citation>
    <scope>NUCLEOTIDE SEQUENCE</scope>
</reference>
<keyword evidence="2" id="KW-0328">Glycosyltransferase</keyword>
<name>A0A6J5Y8U9_9ZZZZ</name>